<dbReference type="NCBIfam" id="TIGR00231">
    <property type="entry name" value="small_GTP"/>
    <property type="match status" value="1"/>
</dbReference>
<comment type="similarity">
    <text evidence="1">Belongs to the small GTPase superfamily. Rab family.</text>
</comment>
<organism evidence="6 7">
    <name type="scientific">Anncaliia algerae PRA339</name>
    <dbReference type="NCBI Taxonomy" id="1288291"/>
    <lineage>
        <taxon>Eukaryota</taxon>
        <taxon>Fungi</taxon>
        <taxon>Fungi incertae sedis</taxon>
        <taxon>Microsporidia</taxon>
        <taxon>Tubulinosematoidea</taxon>
        <taxon>Tubulinosematidae</taxon>
        <taxon>Anncaliia</taxon>
    </lineage>
</organism>
<sequence>MADEYDYLFKITLIGDSGVGKTCFLLRYTDEIFADEYVSTIGVDFKIKTVTLENKKCKLQLWDTAGQERFNSITQSYYRGSHGIIVLFDLTNLETFNSLDKWFTKIEENASSKREVLLLGNKADLVNERVVKIDEHVTPFLNKHKIGSESYYEVSAKNNIKVTEAFESITKTLIQKSIKGVFESKDKTKIKEIVENASKGSCC</sequence>
<protein>
    <recommendedName>
        <fullName evidence="8">Small GTP-binding protein domain</fullName>
    </recommendedName>
</protein>
<keyword evidence="3" id="KW-0342">GTP-binding</keyword>
<dbReference type="EMBL" id="KK365143">
    <property type="protein sequence ID" value="KCZ81407.1"/>
    <property type="molecule type" value="Genomic_DNA"/>
</dbReference>
<dbReference type="Pfam" id="PF00071">
    <property type="entry name" value="Ras"/>
    <property type="match status" value="1"/>
</dbReference>
<dbReference type="SMART" id="SM00176">
    <property type="entry name" value="RAN"/>
    <property type="match status" value="1"/>
</dbReference>
<proteinExistence type="inferred from homology"/>
<dbReference type="SMART" id="SM00174">
    <property type="entry name" value="RHO"/>
    <property type="match status" value="1"/>
</dbReference>
<dbReference type="PROSITE" id="PS51420">
    <property type="entry name" value="RHO"/>
    <property type="match status" value="1"/>
</dbReference>
<dbReference type="OrthoDB" id="9989112at2759"/>
<dbReference type="InterPro" id="IPR001806">
    <property type="entry name" value="Small_GTPase"/>
</dbReference>
<dbReference type="SUPFAM" id="SSF52540">
    <property type="entry name" value="P-loop containing nucleoside triphosphate hydrolases"/>
    <property type="match status" value="1"/>
</dbReference>
<dbReference type="HOGENOM" id="CLU_041217_10_1_1"/>
<dbReference type="InterPro" id="IPR005225">
    <property type="entry name" value="Small_GTP-bd"/>
</dbReference>
<dbReference type="Gene3D" id="3.40.50.300">
    <property type="entry name" value="P-loop containing nucleotide triphosphate hydrolases"/>
    <property type="match status" value="1"/>
</dbReference>
<dbReference type="PANTHER" id="PTHR47980">
    <property type="entry name" value="LD44762P"/>
    <property type="match status" value="1"/>
</dbReference>
<reference evidence="6 7" key="2">
    <citation type="submission" date="2014-03" db="EMBL/GenBank/DDBJ databases">
        <title>The Genome Sequence of Anncaliia algerae insect isolate PRA339.</title>
        <authorList>
            <consortium name="The Broad Institute Genome Sequencing Platform"/>
            <consortium name="The Broad Institute Genome Sequencing Center for Infectious Disease"/>
            <person name="Cuomo C."/>
            <person name="Becnel J."/>
            <person name="Sanscrainte N."/>
            <person name="Walker B."/>
            <person name="Young S.K."/>
            <person name="Zeng Q."/>
            <person name="Gargeya S."/>
            <person name="Fitzgerald M."/>
            <person name="Haas B."/>
            <person name="Abouelleil A."/>
            <person name="Alvarado L."/>
            <person name="Arachchi H.M."/>
            <person name="Berlin A.M."/>
            <person name="Chapman S.B."/>
            <person name="Dewar J."/>
            <person name="Goldberg J."/>
            <person name="Griggs A."/>
            <person name="Gujja S."/>
            <person name="Hansen M."/>
            <person name="Howarth C."/>
            <person name="Imamovic A."/>
            <person name="Larimer J."/>
            <person name="McCowan C."/>
            <person name="Murphy C."/>
            <person name="Neiman D."/>
            <person name="Pearson M."/>
            <person name="Priest M."/>
            <person name="Roberts A."/>
            <person name="Saif S."/>
            <person name="Shea T."/>
            <person name="Sisk P."/>
            <person name="Sykes S."/>
            <person name="Wortman J."/>
            <person name="Nusbaum C."/>
            <person name="Birren B."/>
        </authorList>
    </citation>
    <scope>NUCLEOTIDE SEQUENCE [LARGE SCALE GENOMIC DNA]</scope>
    <source>
        <strain evidence="6 7">PRA339</strain>
    </source>
</reference>
<dbReference type="GO" id="GO:0003924">
    <property type="term" value="F:GTPase activity"/>
    <property type="evidence" value="ECO:0007669"/>
    <property type="project" value="InterPro"/>
</dbReference>
<comment type="subcellular location">
    <subcellularLocation>
        <location evidence="5">Endomembrane system</location>
        <topology evidence="5">Lipid-anchor</topology>
        <orientation evidence="5">Cytoplasmic side</orientation>
    </subcellularLocation>
</comment>
<name>A0A059F2S3_9MICR</name>
<evidence type="ECO:0008006" key="8">
    <source>
        <dbReference type="Google" id="ProtNLM"/>
    </source>
</evidence>
<gene>
    <name evidence="6" type="ORF">H312_01162</name>
</gene>
<dbReference type="GO" id="GO:0005525">
    <property type="term" value="F:GTP binding"/>
    <property type="evidence" value="ECO:0007669"/>
    <property type="project" value="UniProtKB-KW"/>
</dbReference>
<dbReference type="AlphaFoldDB" id="A0A059F2S3"/>
<dbReference type="PRINTS" id="PR00449">
    <property type="entry name" value="RASTRNSFRMNG"/>
</dbReference>
<dbReference type="GO" id="GO:0012505">
    <property type="term" value="C:endomembrane system"/>
    <property type="evidence" value="ECO:0007669"/>
    <property type="project" value="UniProtKB-SubCell"/>
</dbReference>
<dbReference type="InterPro" id="IPR050305">
    <property type="entry name" value="Small_GTPase_Rab"/>
</dbReference>
<dbReference type="Proteomes" id="UP000030655">
    <property type="component" value="Unassembled WGS sequence"/>
</dbReference>
<dbReference type="FunFam" id="3.40.50.300:FF:001129">
    <property type="entry name" value="ras-related protein Rab-44 isoform X2"/>
    <property type="match status" value="1"/>
</dbReference>
<dbReference type="PROSITE" id="PS51421">
    <property type="entry name" value="RAS"/>
    <property type="match status" value="1"/>
</dbReference>
<keyword evidence="4" id="KW-0449">Lipoprotein</keyword>
<dbReference type="SMART" id="SM00173">
    <property type="entry name" value="RAS"/>
    <property type="match status" value="1"/>
</dbReference>
<evidence type="ECO:0000313" key="6">
    <source>
        <dbReference type="EMBL" id="KCZ81407.1"/>
    </source>
</evidence>
<dbReference type="STRING" id="1288291.A0A059F2S3"/>
<reference evidence="7" key="1">
    <citation type="submission" date="2013-02" db="EMBL/GenBank/DDBJ databases">
        <authorList>
            <consortium name="The Broad Institute Genome Sequencing Platform"/>
            <person name="Cuomo C."/>
            <person name="Becnel J."/>
            <person name="Sanscrainte N."/>
            <person name="Walker B."/>
            <person name="Young S.K."/>
            <person name="Zeng Q."/>
            <person name="Gargeya S."/>
            <person name="Fitzgerald M."/>
            <person name="Haas B."/>
            <person name="Abouelleil A."/>
            <person name="Alvarado L."/>
            <person name="Arachchi H.M."/>
            <person name="Berlin A.M."/>
            <person name="Chapman S.B."/>
            <person name="Dewar J."/>
            <person name="Goldberg J."/>
            <person name="Griggs A."/>
            <person name="Gujja S."/>
            <person name="Hansen M."/>
            <person name="Howarth C."/>
            <person name="Imamovic A."/>
            <person name="Larimer J."/>
            <person name="McCowan C."/>
            <person name="Murphy C."/>
            <person name="Neiman D."/>
            <person name="Pearson M."/>
            <person name="Priest M."/>
            <person name="Roberts A."/>
            <person name="Saif S."/>
            <person name="Shea T."/>
            <person name="Sisk P."/>
            <person name="Sykes S."/>
            <person name="Wortman J."/>
            <person name="Nusbaum C."/>
            <person name="Birren B."/>
        </authorList>
    </citation>
    <scope>NUCLEOTIDE SEQUENCE [LARGE SCALE GENOMIC DNA]</scope>
    <source>
        <strain evidence="7">PRA339</strain>
    </source>
</reference>
<keyword evidence="2" id="KW-0547">Nucleotide-binding</keyword>
<dbReference type="InterPro" id="IPR027417">
    <property type="entry name" value="P-loop_NTPase"/>
</dbReference>
<dbReference type="VEuPathDB" id="MicrosporidiaDB:H312_01162"/>
<evidence type="ECO:0000256" key="3">
    <source>
        <dbReference type="ARBA" id="ARBA00023134"/>
    </source>
</evidence>
<evidence type="ECO:0000313" key="7">
    <source>
        <dbReference type="Proteomes" id="UP000030655"/>
    </source>
</evidence>
<accession>A0A059F2S3</accession>
<evidence type="ECO:0000256" key="1">
    <source>
        <dbReference type="ARBA" id="ARBA00006270"/>
    </source>
</evidence>
<dbReference type="SMART" id="SM00175">
    <property type="entry name" value="RAB"/>
    <property type="match status" value="1"/>
</dbReference>
<evidence type="ECO:0000256" key="2">
    <source>
        <dbReference type="ARBA" id="ARBA00022741"/>
    </source>
</evidence>
<dbReference type="CDD" id="cd00154">
    <property type="entry name" value="Rab"/>
    <property type="match status" value="1"/>
</dbReference>
<keyword evidence="7" id="KW-1185">Reference proteome</keyword>
<evidence type="ECO:0000256" key="4">
    <source>
        <dbReference type="ARBA" id="ARBA00023288"/>
    </source>
</evidence>
<evidence type="ECO:0000256" key="5">
    <source>
        <dbReference type="ARBA" id="ARBA00046278"/>
    </source>
</evidence>
<dbReference type="PROSITE" id="PS51419">
    <property type="entry name" value="RAB"/>
    <property type="match status" value="1"/>
</dbReference>